<accession>A0A7G9T601</accession>
<feature type="transmembrane region" description="Helical" evidence="1">
    <location>
        <begin position="6"/>
        <end position="25"/>
    </location>
</feature>
<keyword evidence="3" id="KW-1185">Reference proteome</keyword>
<protein>
    <recommendedName>
        <fullName evidence="4">DUF948 domain-containing protein</fullName>
    </recommendedName>
</protein>
<evidence type="ECO:0008006" key="4">
    <source>
        <dbReference type="Google" id="ProtNLM"/>
    </source>
</evidence>
<keyword evidence="1" id="KW-0472">Membrane</keyword>
<evidence type="ECO:0000313" key="2">
    <source>
        <dbReference type="EMBL" id="QNN75526.1"/>
    </source>
</evidence>
<reference evidence="2 3" key="1">
    <citation type="submission" date="2020-08" db="EMBL/GenBank/DDBJ databases">
        <title>Genome sequence of Weissella diestrammenae KACC 16890T.</title>
        <authorList>
            <person name="Hyun D.-W."/>
            <person name="Bae J.-W."/>
        </authorList>
    </citation>
    <scope>NUCLEOTIDE SEQUENCE [LARGE SCALE GENOMIC DNA]</scope>
    <source>
        <strain evidence="2 3">KACC 16890</strain>
    </source>
</reference>
<name>A0A7G9T601_9LACO</name>
<gene>
    <name evidence="2" type="ORF">H9L19_01085</name>
</gene>
<dbReference type="RefSeq" id="WP_187529358.1">
    <property type="nucleotide sequence ID" value="NZ_CP060724.1"/>
</dbReference>
<evidence type="ECO:0000256" key="1">
    <source>
        <dbReference type="SAM" id="Phobius"/>
    </source>
</evidence>
<keyword evidence="1" id="KW-0812">Transmembrane</keyword>
<dbReference type="EMBL" id="CP060724">
    <property type="protein sequence ID" value="QNN75526.1"/>
    <property type="molecule type" value="Genomic_DNA"/>
</dbReference>
<proteinExistence type="predicted"/>
<sequence length="92" mass="10727">MVSIIAWSIIVLSMILLFGFVVIFIRHIKPLFDELVLNADILQREITPILDLVTKIAQIANQHTERLTELGQQWQRFKHILTDEVTPFENDD</sequence>
<dbReference type="AlphaFoldDB" id="A0A7G9T601"/>
<dbReference type="Proteomes" id="UP000515800">
    <property type="component" value="Chromosome"/>
</dbReference>
<evidence type="ECO:0000313" key="3">
    <source>
        <dbReference type="Proteomes" id="UP000515800"/>
    </source>
</evidence>
<keyword evidence="1" id="KW-1133">Transmembrane helix</keyword>
<dbReference type="KEGG" id="wdi:H9L19_01085"/>
<organism evidence="2 3">
    <name type="scientific">Weissella diestrammenae</name>
    <dbReference type="NCBI Taxonomy" id="1162633"/>
    <lineage>
        <taxon>Bacteria</taxon>
        <taxon>Bacillati</taxon>
        <taxon>Bacillota</taxon>
        <taxon>Bacilli</taxon>
        <taxon>Lactobacillales</taxon>
        <taxon>Lactobacillaceae</taxon>
        <taxon>Weissella</taxon>
    </lineage>
</organism>